<dbReference type="NCBIfam" id="TIGR00526">
    <property type="entry name" value="folB_dom"/>
    <property type="match status" value="1"/>
</dbReference>
<evidence type="ECO:0000256" key="1">
    <source>
        <dbReference type="ARBA" id="ARBA00001353"/>
    </source>
</evidence>
<comment type="pathway">
    <text evidence="2 6">Cofactor biosynthesis; tetrahydrofolate biosynthesis; 2-amino-4-hydroxy-6-hydroxymethyl-7,8-dihydropteridine diphosphate from 7,8-dihydroneopterin triphosphate: step 3/4.</text>
</comment>
<reference evidence="9" key="1">
    <citation type="journal article" date="2019" name="Int. J. Syst. Evol. Microbiol.">
        <title>The Global Catalogue of Microorganisms (GCM) 10K type strain sequencing project: providing services to taxonomists for standard genome sequencing and annotation.</title>
        <authorList>
            <consortium name="The Broad Institute Genomics Platform"/>
            <consortium name="The Broad Institute Genome Sequencing Center for Infectious Disease"/>
            <person name="Wu L."/>
            <person name="Ma J."/>
        </authorList>
    </citation>
    <scope>NUCLEOTIDE SEQUENCE [LARGE SCALE GENOMIC DNA]</scope>
    <source>
        <strain evidence="9">CECT 8288</strain>
    </source>
</reference>
<evidence type="ECO:0000313" key="8">
    <source>
        <dbReference type="EMBL" id="MFC3700729.1"/>
    </source>
</evidence>
<sequence length="117" mass="13303">MQDQVYIEALSVETLIGVYDFEREAKQTLLLDLTLEFDCRRAGETDDLQFALDYDALSKRVRAWSLEQTFELLETYAQQLCELIHSEFGIGCVNLKINKPAAVAGCAAVGLHIERRF</sequence>
<dbReference type="InterPro" id="IPR043133">
    <property type="entry name" value="GTP-CH-I_C/QueF"/>
</dbReference>
<protein>
    <recommendedName>
        <fullName evidence="6">7,8-dihydroneopterin aldolase</fullName>
        <ecNumber evidence="6">4.1.2.25</ecNumber>
    </recommendedName>
</protein>
<dbReference type="SUPFAM" id="SSF55620">
    <property type="entry name" value="Tetrahydrobiopterin biosynthesis enzymes-like"/>
    <property type="match status" value="1"/>
</dbReference>
<dbReference type="PANTHER" id="PTHR42844:SF1">
    <property type="entry name" value="DIHYDRONEOPTERIN ALDOLASE 1-RELATED"/>
    <property type="match status" value="1"/>
</dbReference>
<evidence type="ECO:0000256" key="5">
    <source>
        <dbReference type="ARBA" id="ARBA00023239"/>
    </source>
</evidence>
<dbReference type="InterPro" id="IPR006157">
    <property type="entry name" value="FolB_dom"/>
</dbReference>
<feature type="domain" description="Dihydroneopterin aldolase/epimerase" evidence="7">
    <location>
        <begin position="5"/>
        <end position="115"/>
    </location>
</feature>
<comment type="function">
    <text evidence="6">Catalyzes the conversion of 7,8-dihydroneopterin to 6-hydroxymethyl-7,8-dihydropterin.</text>
</comment>
<dbReference type="Pfam" id="PF02152">
    <property type="entry name" value="FolB"/>
    <property type="match status" value="1"/>
</dbReference>
<name>A0ABV7WQY8_9GAMM</name>
<keyword evidence="5 6" id="KW-0456">Lyase</keyword>
<dbReference type="RefSeq" id="WP_290281079.1">
    <property type="nucleotide sequence ID" value="NZ_JAUFQI010000001.1"/>
</dbReference>
<comment type="catalytic activity">
    <reaction evidence="1 6">
        <text>7,8-dihydroneopterin = 6-hydroxymethyl-7,8-dihydropterin + glycolaldehyde</text>
        <dbReference type="Rhea" id="RHEA:10540"/>
        <dbReference type="ChEBI" id="CHEBI:17001"/>
        <dbReference type="ChEBI" id="CHEBI:17071"/>
        <dbReference type="ChEBI" id="CHEBI:44841"/>
        <dbReference type="EC" id="4.1.2.25"/>
    </reaction>
</comment>
<dbReference type="Proteomes" id="UP001595710">
    <property type="component" value="Unassembled WGS sequence"/>
</dbReference>
<evidence type="ECO:0000256" key="2">
    <source>
        <dbReference type="ARBA" id="ARBA00005013"/>
    </source>
</evidence>
<keyword evidence="4 6" id="KW-0289">Folate biosynthesis</keyword>
<evidence type="ECO:0000256" key="3">
    <source>
        <dbReference type="ARBA" id="ARBA00005708"/>
    </source>
</evidence>
<evidence type="ECO:0000256" key="4">
    <source>
        <dbReference type="ARBA" id="ARBA00022909"/>
    </source>
</evidence>
<dbReference type="EMBL" id="JBHRYN010000006">
    <property type="protein sequence ID" value="MFC3700729.1"/>
    <property type="molecule type" value="Genomic_DNA"/>
</dbReference>
<proteinExistence type="inferred from homology"/>
<evidence type="ECO:0000256" key="6">
    <source>
        <dbReference type="RuleBase" id="RU362079"/>
    </source>
</evidence>
<dbReference type="SMART" id="SM00905">
    <property type="entry name" value="FolB"/>
    <property type="match status" value="1"/>
</dbReference>
<keyword evidence="9" id="KW-1185">Reference proteome</keyword>
<dbReference type="NCBIfam" id="TIGR00525">
    <property type="entry name" value="folB"/>
    <property type="match status" value="1"/>
</dbReference>
<dbReference type="PANTHER" id="PTHR42844">
    <property type="entry name" value="DIHYDRONEOPTERIN ALDOLASE 1-RELATED"/>
    <property type="match status" value="1"/>
</dbReference>
<dbReference type="Gene3D" id="3.30.1130.10">
    <property type="match status" value="1"/>
</dbReference>
<comment type="similarity">
    <text evidence="3 6">Belongs to the DHNA family.</text>
</comment>
<organism evidence="8 9">
    <name type="scientific">Reinekea marina</name>
    <dbReference type="NCBI Taxonomy" id="1310421"/>
    <lineage>
        <taxon>Bacteria</taxon>
        <taxon>Pseudomonadati</taxon>
        <taxon>Pseudomonadota</taxon>
        <taxon>Gammaproteobacteria</taxon>
        <taxon>Oceanospirillales</taxon>
        <taxon>Saccharospirillaceae</taxon>
        <taxon>Reinekea</taxon>
    </lineage>
</organism>
<gene>
    <name evidence="8" type="primary">folB</name>
    <name evidence="8" type="ORF">ACFOND_03675</name>
</gene>
<dbReference type="EC" id="4.1.2.25" evidence="6"/>
<accession>A0ABV7WQY8</accession>
<evidence type="ECO:0000259" key="7">
    <source>
        <dbReference type="SMART" id="SM00905"/>
    </source>
</evidence>
<dbReference type="GO" id="GO:0004150">
    <property type="term" value="F:dihydroneopterin aldolase activity"/>
    <property type="evidence" value="ECO:0007669"/>
    <property type="project" value="UniProtKB-EC"/>
</dbReference>
<evidence type="ECO:0000313" key="9">
    <source>
        <dbReference type="Proteomes" id="UP001595710"/>
    </source>
</evidence>
<dbReference type="InterPro" id="IPR006156">
    <property type="entry name" value="Dihydroneopterin_aldolase"/>
</dbReference>
<comment type="caution">
    <text evidence="8">The sequence shown here is derived from an EMBL/GenBank/DDBJ whole genome shotgun (WGS) entry which is preliminary data.</text>
</comment>